<keyword evidence="3" id="KW-1185">Reference proteome</keyword>
<dbReference type="Proteomes" id="UP000308197">
    <property type="component" value="Unassembled WGS sequence"/>
</dbReference>
<evidence type="ECO:0000256" key="1">
    <source>
        <dbReference type="SAM" id="SignalP"/>
    </source>
</evidence>
<proteinExistence type="predicted"/>
<dbReference type="AlphaFoldDB" id="A0A5C3NMU0"/>
<evidence type="ECO:0000313" key="2">
    <source>
        <dbReference type="EMBL" id="TFK78545.1"/>
    </source>
</evidence>
<dbReference type="EMBL" id="ML212470">
    <property type="protein sequence ID" value="TFK78545.1"/>
    <property type="molecule type" value="Genomic_DNA"/>
</dbReference>
<reference evidence="2 3" key="1">
    <citation type="journal article" date="2019" name="Nat. Ecol. Evol.">
        <title>Megaphylogeny resolves global patterns of mushroom evolution.</title>
        <authorList>
            <person name="Varga T."/>
            <person name="Krizsan K."/>
            <person name="Foldi C."/>
            <person name="Dima B."/>
            <person name="Sanchez-Garcia M."/>
            <person name="Sanchez-Ramirez S."/>
            <person name="Szollosi G.J."/>
            <person name="Szarkandi J.G."/>
            <person name="Papp V."/>
            <person name="Albert L."/>
            <person name="Andreopoulos W."/>
            <person name="Angelini C."/>
            <person name="Antonin V."/>
            <person name="Barry K.W."/>
            <person name="Bougher N.L."/>
            <person name="Buchanan P."/>
            <person name="Buyck B."/>
            <person name="Bense V."/>
            <person name="Catcheside P."/>
            <person name="Chovatia M."/>
            <person name="Cooper J."/>
            <person name="Damon W."/>
            <person name="Desjardin D."/>
            <person name="Finy P."/>
            <person name="Geml J."/>
            <person name="Haridas S."/>
            <person name="Hughes K."/>
            <person name="Justo A."/>
            <person name="Karasinski D."/>
            <person name="Kautmanova I."/>
            <person name="Kiss B."/>
            <person name="Kocsube S."/>
            <person name="Kotiranta H."/>
            <person name="LaButti K.M."/>
            <person name="Lechner B.E."/>
            <person name="Liimatainen K."/>
            <person name="Lipzen A."/>
            <person name="Lukacs Z."/>
            <person name="Mihaltcheva S."/>
            <person name="Morgado L.N."/>
            <person name="Niskanen T."/>
            <person name="Noordeloos M.E."/>
            <person name="Ohm R.A."/>
            <person name="Ortiz-Santana B."/>
            <person name="Ovrebo C."/>
            <person name="Racz N."/>
            <person name="Riley R."/>
            <person name="Savchenko A."/>
            <person name="Shiryaev A."/>
            <person name="Soop K."/>
            <person name="Spirin V."/>
            <person name="Szebenyi C."/>
            <person name="Tomsovsky M."/>
            <person name="Tulloss R.E."/>
            <person name="Uehling J."/>
            <person name="Grigoriev I.V."/>
            <person name="Vagvolgyi C."/>
            <person name="Papp T."/>
            <person name="Martin F.M."/>
            <person name="Miettinen O."/>
            <person name="Hibbett D.S."/>
            <person name="Nagy L.G."/>
        </authorList>
    </citation>
    <scope>NUCLEOTIDE SEQUENCE [LARGE SCALE GENOMIC DNA]</scope>
    <source>
        <strain evidence="2 3">HHB13444</strain>
    </source>
</reference>
<dbReference type="InParanoid" id="A0A5C3NMU0"/>
<keyword evidence="1" id="KW-0732">Signal</keyword>
<accession>A0A5C3NMU0</accession>
<protein>
    <submittedName>
        <fullName evidence="2">Uncharacterized protein</fullName>
    </submittedName>
</protein>
<sequence>MASTFLLISTFLLLLATLLSTRSLLLKTVEYITDERRWSKFKLKQAKYYKRLAEMFKQRVSPLQIQNWWNRQAWDKYKACQENIIRHTGGGDGDDDWEDTDTDTDGEATLRKRLGCRLKDEVSGGFSRQRAT</sequence>
<feature type="chain" id="PRO_5022902331" evidence="1">
    <location>
        <begin position="22"/>
        <end position="132"/>
    </location>
</feature>
<organism evidence="2 3">
    <name type="scientific">Polyporus arcularius HHB13444</name>
    <dbReference type="NCBI Taxonomy" id="1314778"/>
    <lineage>
        <taxon>Eukaryota</taxon>
        <taxon>Fungi</taxon>
        <taxon>Dikarya</taxon>
        <taxon>Basidiomycota</taxon>
        <taxon>Agaricomycotina</taxon>
        <taxon>Agaricomycetes</taxon>
        <taxon>Polyporales</taxon>
        <taxon>Polyporaceae</taxon>
        <taxon>Polyporus</taxon>
    </lineage>
</organism>
<gene>
    <name evidence="2" type="ORF">K466DRAFT_73554</name>
</gene>
<feature type="signal peptide" evidence="1">
    <location>
        <begin position="1"/>
        <end position="21"/>
    </location>
</feature>
<evidence type="ECO:0000313" key="3">
    <source>
        <dbReference type="Proteomes" id="UP000308197"/>
    </source>
</evidence>
<name>A0A5C3NMU0_9APHY</name>